<feature type="transmembrane region" description="Helical" evidence="12">
    <location>
        <begin position="141"/>
        <end position="160"/>
    </location>
</feature>
<keyword evidence="14" id="KW-1185">Reference proteome</keyword>
<evidence type="ECO:0000256" key="7">
    <source>
        <dbReference type="ARBA" id="ARBA00022989"/>
    </source>
</evidence>
<organism evidence="13 14">
    <name type="scientific">Knufia fluminis</name>
    <dbReference type="NCBI Taxonomy" id="191047"/>
    <lineage>
        <taxon>Eukaryota</taxon>
        <taxon>Fungi</taxon>
        <taxon>Dikarya</taxon>
        <taxon>Ascomycota</taxon>
        <taxon>Pezizomycotina</taxon>
        <taxon>Eurotiomycetes</taxon>
        <taxon>Chaetothyriomycetidae</taxon>
        <taxon>Chaetothyriales</taxon>
        <taxon>Trichomeriaceae</taxon>
        <taxon>Knufia</taxon>
    </lineage>
</organism>
<feature type="transmembrane region" description="Helical" evidence="12">
    <location>
        <begin position="369"/>
        <end position="392"/>
    </location>
</feature>
<sequence length="570" mass="61748">MDDEDTSSNPRRTWSDEDRTLTSVSEIHGFYSYSMAAEVFAVVGVGAFLPVTLEQLARENGVLYSDRTTPCMSAAGAAGRLAVRATDGARDADQCLVHLFGTDVTTASFAMYTFSVAVLCQALTLVSVSAFADYGGNRKRLLLTFGTIGAIMSMSFMFVVPAIYLVGALLVIIGVTCLGSSFVVLNSFLPLLAANHPSVQDTSKKGRTGVGETIPADGCSTELQISTTISSNAVGLGYTAAVFVQVLGIGILAIMKKLFGDSISSTLPLRLILLLAGLWWLAFMVPTAMWLRKRPGPPLQDARLTQHGSKFMIAVTYVRFAWSSLWRTVKIAAQLKQMVIFLVAWFLLSDAQASVSGTAVLFARTELKIGTIGIALLSITVMVSGILGAVLIPMLSRRMHWTSTQTIVACLALMEVVPLYGLMGYLPFVRSWSVGGLQQWWEIYPLGFIFGFVMAGLSSFCRSCFGQLIPPENEAAFFALFAITDKGSSAVGPAIVGKIVDTTGHIRPAFWFIAVLIALPIPLIWYTDVARGQEDGRRMAVRLKEQQGLTLQMRTAAENEEVEALMRDED</sequence>
<dbReference type="CDD" id="cd17483">
    <property type="entry name" value="MFS_Atg22_like"/>
    <property type="match status" value="1"/>
</dbReference>
<dbReference type="InterPro" id="IPR036259">
    <property type="entry name" value="MFS_trans_sf"/>
</dbReference>
<keyword evidence="4 12" id="KW-0926">Vacuole</keyword>
<proteinExistence type="inferred from homology"/>
<dbReference type="Pfam" id="PF11700">
    <property type="entry name" value="ATG22"/>
    <property type="match status" value="1"/>
</dbReference>
<evidence type="ECO:0000256" key="12">
    <source>
        <dbReference type="RuleBase" id="RU363073"/>
    </source>
</evidence>
<dbReference type="GO" id="GO:0006914">
    <property type="term" value="P:autophagy"/>
    <property type="evidence" value="ECO:0007669"/>
    <property type="project" value="UniProtKB-KW"/>
</dbReference>
<keyword evidence="3 12" id="KW-0813">Transport</keyword>
<dbReference type="AlphaFoldDB" id="A0AAN8EQR6"/>
<keyword evidence="7 12" id="KW-1133">Transmembrane helix</keyword>
<dbReference type="InterPro" id="IPR044738">
    <property type="entry name" value="Atg22"/>
</dbReference>
<comment type="function">
    <text evidence="11 12">Vacuolar effluxer which mediate the efflux of amino acids resulting from autophagic degradation. The release of autophagic amino acids allows the maintenance of protein synthesis and viability during nitrogen starvation.</text>
</comment>
<feature type="transmembrane region" description="Helical" evidence="12">
    <location>
        <begin position="267"/>
        <end position="291"/>
    </location>
</feature>
<evidence type="ECO:0000256" key="11">
    <source>
        <dbReference type="ARBA" id="ARBA00024801"/>
    </source>
</evidence>
<comment type="subcellular location">
    <subcellularLocation>
        <location evidence="1 12">Vacuole membrane</location>
        <topology evidence="1 12">Multi-pass membrane protein</topology>
    </subcellularLocation>
</comment>
<evidence type="ECO:0000256" key="5">
    <source>
        <dbReference type="ARBA" id="ARBA00022692"/>
    </source>
</evidence>
<evidence type="ECO:0000313" key="14">
    <source>
        <dbReference type="Proteomes" id="UP001316803"/>
    </source>
</evidence>
<dbReference type="EMBL" id="JAKLMC020000004">
    <property type="protein sequence ID" value="KAK5956487.1"/>
    <property type="molecule type" value="Genomic_DNA"/>
</dbReference>
<keyword evidence="9 12" id="KW-0472">Membrane</keyword>
<evidence type="ECO:0000256" key="10">
    <source>
        <dbReference type="ARBA" id="ARBA00023180"/>
    </source>
</evidence>
<feature type="transmembrane region" description="Helical" evidence="12">
    <location>
        <begin position="109"/>
        <end position="129"/>
    </location>
</feature>
<dbReference type="GO" id="GO:0032974">
    <property type="term" value="P:amino acid transmembrane export from vacuole"/>
    <property type="evidence" value="ECO:0007669"/>
    <property type="project" value="InterPro"/>
</dbReference>
<evidence type="ECO:0000313" key="13">
    <source>
        <dbReference type="EMBL" id="KAK5956487.1"/>
    </source>
</evidence>
<evidence type="ECO:0000256" key="8">
    <source>
        <dbReference type="ARBA" id="ARBA00023006"/>
    </source>
</evidence>
<feature type="transmembrane region" description="Helical" evidence="12">
    <location>
        <begin position="30"/>
        <end position="51"/>
    </location>
</feature>
<keyword evidence="10" id="KW-0325">Glycoprotein</keyword>
<dbReference type="PANTHER" id="PTHR23519:SF3">
    <property type="entry name" value="AUTOPHAGY-RELATED PROTEIN 22-2"/>
    <property type="match status" value="1"/>
</dbReference>
<dbReference type="SUPFAM" id="SSF103473">
    <property type="entry name" value="MFS general substrate transporter"/>
    <property type="match status" value="1"/>
</dbReference>
<feature type="transmembrane region" description="Helical" evidence="12">
    <location>
        <begin position="167"/>
        <end position="189"/>
    </location>
</feature>
<feature type="transmembrane region" description="Helical" evidence="12">
    <location>
        <begin position="404"/>
        <end position="423"/>
    </location>
</feature>
<dbReference type="PANTHER" id="PTHR23519">
    <property type="entry name" value="AUTOPHAGY-RELATED PROTEIN 22"/>
    <property type="match status" value="1"/>
</dbReference>
<dbReference type="GO" id="GO:0005774">
    <property type="term" value="C:vacuolar membrane"/>
    <property type="evidence" value="ECO:0007669"/>
    <property type="project" value="UniProtKB-SubCell"/>
</dbReference>
<keyword evidence="5 12" id="KW-0812">Transmembrane</keyword>
<comment type="similarity">
    <text evidence="2 12">Belongs to the ATG22 family.</text>
</comment>
<keyword evidence="8 12" id="KW-0072">Autophagy</keyword>
<dbReference type="Gene3D" id="1.20.1250.20">
    <property type="entry name" value="MFS general substrate transporter like domains"/>
    <property type="match status" value="1"/>
</dbReference>
<dbReference type="Proteomes" id="UP001316803">
    <property type="component" value="Unassembled WGS sequence"/>
</dbReference>
<feature type="transmembrane region" description="Helical" evidence="12">
    <location>
        <begin position="341"/>
        <end position="363"/>
    </location>
</feature>
<gene>
    <name evidence="13" type="ORF">OHC33_001972</name>
</gene>
<protein>
    <recommendedName>
        <fullName evidence="12">Autophagy-related protein</fullName>
    </recommendedName>
</protein>
<evidence type="ECO:0000256" key="6">
    <source>
        <dbReference type="ARBA" id="ARBA00022970"/>
    </source>
</evidence>
<feature type="transmembrane region" description="Helical" evidence="12">
    <location>
        <begin position="509"/>
        <end position="529"/>
    </location>
</feature>
<evidence type="ECO:0000256" key="1">
    <source>
        <dbReference type="ARBA" id="ARBA00004128"/>
    </source>
</evidence>
<evidence type="ECO:0000256" key="2">
    <source>
        <dbReference type="ARBA" id="ARBA00006978"/>
    </source>
</evidence>
<dbReference type="InterPro" id="IPR024671">
    <property type="entry name" value="Atg22-like"/>
</dbReference>
<evidence type="ECO:0000256" key="4">
    <source>
        <dbReference type="ARBA" id="ARBA00022554"/>
    </source>
</evidence>
<evidence type="ECO:0000256" key="9">
    <source>
        <dbReference type="ARBA" id="ARBA00023136"/>
    </source>
</evidence>
<evidence type="ECO:0000256" key="3">
    <source>
        <dbReference type="ARBA" id="ARBA00022448"/>
    </source>
</evidence>
<feature type="transmembrane region" description="Helical" evidence="12">
    <location>
        <begin position="443"/>
        <end position="465"/>
    </location>
</feature>
<reference evidence="13 14" key="1">
    <citation type="submission" date="2022-12" db="EMBL/GenBank/DDBJ databases">
        <title>Genomic features and morphological characterization of a novel Knufia sp. strain isolated from spacecraft assembly facility.</title>
        <authorList>
            <person name="Teixeira M."/>
            <person name="Chander A.M."/>
            <person name="Stajich J.E."/>
            <person name="Venkateswaran K."/>
        </authorList>
    </citation>
    <scope>NUCLEOTIDE SEQUENCE [LARGE SCALE GENOMIC DNA]</scope>
    <source>
        <strain evidence="13 14">FJI-L2-BK-P2</strain>
    </source>
</reference>
<name>A0AAN8EQR6_9EURO</name>
<feature type="transmembrane region" description="Helical" evidence="12">
    <location>
        <begin position="236"/>
        <end position="255"/>
    </location>
</feature>
<keyword evidence="6 12" id="KW-0029">Amino-acid transport</keyword>
<comment type="caution">
    <text evidence="13">The sequence shown here is derived from an EMBL/GenBank/DDBJ whole genome shotgun (WGS) entry which is preliminary data.</text>
</comment>
<accession>A0AAN8EQR6</accession>
<dbReference type="InterPro" id="IPR050495">
    <property type="entry name" value="ATG22/LtaA_families"/>
</dbReference>